<evidence type="ECO:0000313" key="2">
    <source>
        <dbReference type="EMBL" id="CAF4759764.1"/>
    </source>
</evidence>
<dbReference type="EMBL" id="CAJOBZ010000002">
    <property type="protein sequence ID" value="CAF4759764.1"/>
    <property type="molecule type" value="Genomic_DNA"/>
</dbReference>
<proteinExistence type="predicted"/>
<dbReference type="InterPro" id="IPR056343">
    <property type="entry name" value="CFAP47_dom"/>
</dbReference>
<dbReference type="Proteomes" id="UP000663880">
    <property type="component" value="Unassembled WGS sequence"/>
</dbReference>
<dbReference type="GO" id="GO:0005929">
    <property type="term" value="C:cilium"/>
    <property type="evidence" value="ECO:0007669"/>
    <property type="project" value="TreeGrafter"/>
</dbReference>
<accession>A0A821M142</accession>
<protein>
    <recommendedName>
        <fullName evidence="1">Cilia- and flagella-associated protein 47 domain-containing protein</fullName>
    </recommendedName>
</protein>
<dbReference type="InterPro" id="IPR013783">
    <property type="entry name" value="Ig-like_fold"/>
</dbReference>
<dbReference type="Gene3D" id="2.60.40.10">
    <property type="entry name" value="Immunoglobulins"/>
    <property type="match status" value="3"/>
</dbReference>
<gene>
    <name evidence="2" type="ORF">PMACD_LOCUS1234</name>
</gene>
<dbReference type="Pfam" id="PF24529">
    <property type="entry name" value="CFAP47"/>
    <property type="match status" value="1"/>
</dbReference>
<name>A0A821M142_9NEOP</name>
<organism evidence="2 3">
    <name type="scientific">Pieris macdunnoughi</name>
    <dbReference type="NCBI Taxonomy" id="345717"/>
    <lineage>
        <taxon>Eukaryota</taxon>
        <taxon>Metazoa</taxon>
        <taxon>Ecdysozoa</taxon>
        <taxon>Arthropoda</taxon>
        <taxon>Hexapoda</taxon>
        <taxon>Insecta</taxon>
        <taxon>Pterygota</taxon>
        <taxon>Neoptera</taxon>
        <taxon>Endopterygota</taxon>
        <taxon>Lepidoptera</taxon>
        <taxon>Glossata</taxon>
        <taxon>Ditrysia</taxon>
        <taxon>Papilionoidea</taxon>
        <taxon>Pieridae</taxon>
        <taxon>Pierinae</taxon>
        <taxon>Pieris</taxon>
    </lineage>
</organism>
<dbReference type="GO" id="GO:0060271">
    <property type="term" value="P:cilium assembly"/>
    <property type="evidence" value="ECO:0007669"/>
    <property type="project" value="TreeGrafter"/>
</dbReference>
<keyword evidence="3" id="KW-1185">Reference proteome</keyword>
<evidence type="ECO:0000313" key="3">
    <source>
        <dbReference type="Proteomes" id="UP000663880"/>
    </source>
</evidence>
<dbReference type="OrthoDB" id="10060824at2759"/>
<dbReference type="PANTHER" id="PTHR45912">
    <property type="entry name" value="CILIA- AND FLAGELLA-ASSOCIATED PROTEIN 47"/>
    <property type="match status" value="1"/>
</dbReference>
<sequence length="1746" mass="201065">MYGCNFYNLDNVFKQFKVVEFPISFVGLSTSQVLDVENDLNTCTYLKTIYDGNLIKFDEAREISASHRAFTVVQKDEHLIEITFTPTTECISKAKRSKQFDNRFVFDLRLIRVDGSRCCYNELHSEIGRYYISGQFEYSKISHTPEVVDFGDTIINIRTTKKIRIWNESNLMTSNMRYVRVTGFEVTPYKFSVPPNSSKKVTISIKPTCLKLGNKITFEIRNPHDSCSDKAEEYDDLDTNFLTYTIKFNMIVRYQKKRTNNTKIESMHKLNCLNPQYTYVGNELKTHMARKEVAFKFLEVSKSSYAKKPVFEKYCSGNEQCYSVTEVRPVDRGANFCKKIPEKISTYDLFNIIFTPYCLNFGRVGLLTYGEHELVLQNNTKHEFIIEFLKDKCVLYEEDNKKTLKMKMRPYDEKKITIFCLGSIEGISSGTFEYIIDKKYYRKHPYSLEVGNPALMLYDKSLKFGMVSAESFITSVPIKIFNHYNLPVNFKWDELHSDIPFEIKPTTGTIPKHSCKICDVTYVCKATKTKTHEVELISEGRVPKNIPIELSVITRKLTIKFLQLAIVFKDISLNLETTEKVKLENSSREIALFHVVEPLIPGFKIEPMCGIIRPKMIITFEISVKIPCILEFAFDILLKINNKENVILPVSGNVMEPKILIHPKNIIMSRVPCNMITYVPITFQNLSSLKTVVSILDTGDENIFNVYQAVGNERQQIFEFTIEGGQSKTVFIKVFDIFRREYEMFIPFKVNGLLGPPCEDESSTELQYYIGEYEKFYENNSKVKLKPMNKDIAYCRLTGVITVPWIDFSVDKFELSCGVNKIDSLQFTMTNVSKYNLYITILTSKLAPMFTLDLITEESQSIINETHIKFELDRGMIAKFTVVFQPKSHGRFVSTALLYLDKQMTIPYYNLTFIGKKQNPAMIPSSPRLIFPPCYPGQEITQTITLRIETKSSLEDFTCSSKEESHLTVSLLESEVILEDDLVFTTVRVNLSVSCKISYARNMTIHFNHVTGSCCDIEVNFCFTYCPLTLHTNWLVTPSENPYPLYPEKNQHELYEYMESCTIFLEKWMFQQGFRRDLYPIIPDTFHAISTALSSQGGGTKSKGINVSYLNFVKRIAGPLMKHVRKVTITGVDETYKNVKEIHDTYKEVIGLLRSRGANLWGLQAKFLLSHEQFLIYSDNVTPKGNADIILNEELKSDINLFNRINKQSWIDFILQSYKVFVMDSCFFDCVCVSGQPRDVVKVLIDWYNENILYQHGILRGKQKPVKTITNITTDLSDGIAIISSILTFCPFTANHFSFYCEINNNETEGCITNNACLIIEALNLLRLYFPLCSKDFLEPNFLLMLFLSIHLYVTLPMFKPKNTVHFYPPLLRSSTRQLAISPTSQESLIFNHIILQNTKNNFMVEKITSPDNGKKMFLSVKYNANFVEKETAILLVHGYNKTRIFDTYLVFVLHGYIGSLNPVRKCKVTGPLYRPNRADVLVASPFSVTANFNVFLTDIEPTIPVEFPDDIKPRFYLRRLNLIDKEVSLTGLPKESGQDVQEHKLFLQIICLSTQMGNSWIWFRSDIGEFFIKVTTQARWDLAIDTLQAKVKTWPMDPCSCGESCECYRTTVLTIPHRNELMLKSLRYALLEHTSETMMQVFDQLIETGTGKIILSMLLSEGGTNLSEVQHILRSESIYRISSRALLPRIDRVTLQQHTNSILILPITIPAQDKSEKYTVTLTSECGMDIRTYRILFVENSNEFV</sequence>
<comment type="caution">
    <text evidence="2">The sequence shown here is derived from an EMBL/GenBank/DDBJ whole genome shotgun (WGS) entry which is preliminary data.</text>
</comment>
<dbReference type="PANTHER" id="PTHR45912:SF3">
    <property type="entry name" value="CILIA- AND FLAGELLA-ASSOCIATED PROTEIN 47"/>
    <property type="match status" value="1"/>
</dbReference>
<reference evidence="2" key="1">
    <citation type="submission" date="2021-02" db="EMBL/GenBank/DDBJ databases">
        <authorList>
            <person name="Steward A R."/>
        </authorList>
    </citation>
    <scope>NUCLEOTIDE SEQUENCE</scope>
</reference>
<feature type="domain" description="Cilia- and flagella-associated protein 47" evidence="1">
    <location>
        <begin position="1136"/>
        <end position="1223"/>
    </location>
</feature>
<evidence type="ECO:0000259" key="1">
    <source>
        <dbReference type="Pfam" id="PF24529"/>
    </source>
</evidence>